<dbReference type="PANTHER" id="PTHR23050">
    <property type="entry name" value="CALCIUM BINDING PROTEIN"/>
    <property type="match status" value="1"/>
</dbReference>
<dbReference type="Pfam" id="PF13499">
    <property type="entry name" value="EF-hand_7"/>
    <property type="match status" value="2"/>
</dbReference>
<organism evidence="5 6">
    <name type="scientific">Malassezia globosa (strain ATCC MYA-4612 / CBS 7966)</name>
    <name type="common">Dandruff-associated fungus</name>
    <dbReference type="NCBI Taxonomy" id="425265"/>
    <lineage>
        <taxon>Eukaryota</taxon>
        <taxon>Fungi</taxon>
        <taxon>Dikarya</taxon>
        <taxon>Basidiomycota</taxon>
        <taxon>Ustilaginomycotina</taxon>
        <taxon>Malasseziomycetes</taxon>
        <taxon>Malasseziales</taxon>
        <taxon>Malasseziaceae</taxon>
        <taxon>Malassezia</taxon>
    </lineage>
</organism>
<proteinExistence type="predicted"/>
<dbReference type="OMA" id="EFFMIMK"/>
<feature type="domain" description="EF-hand" evidence="4">
    <location>
        <begin position="114"/>
        <end position="149"/>
    </location>
</feature>
<evidence type="ECO:0000256" key="3">
    <source>
        <dbReference type="ARBA" id="ARBA00022837"/>
    </source>
</evidence>
<evidence type="ECO:0000256" key="1">
    <source>
        <dbReference type="ARBA" id="ARBA00022723"/>
    </source>
</evidence>
<dbReference type="InterPro" id="IPR050145">
    <property type="entry name" value="Centrin_CML-like"/>
</dbReference>
<feature type="domain" description="EF-hand" evidence="4">
    <location>
        <begin position="41"/>
        <end position="76"/>
    </location>
</feature>
<dbReference type="GeneID" id="5856637"/>
<evidence type="ECO:0000259" key="4">
    <source>
        <dbReference type="PROSITE" id="PS50222"/>
    </source>
</evidence>
<dbReference type="PROSITE" id="PS50222">
    <property type="entry name" value="EF_HAND_2"/>
    <property type="match status" value="3"/>
</dbReference>
<dbReference type="VEuPathDB" id="FungiDB:MGL_0106"/>
<reference evidence="5 6" key="1">
    <citation type="journal article" date="2007" name="Proc. Natl. Acad. Sci. U.S.A.">
        <title>Dandruff-associated Malassezia genomes reveal convergent and divergent virulence traits shared with plant and human fungal pathogens.</title>
        <authorList>
            <person name="Xu J."/>
            <person name="Saunders C.W."/>
            <person name="Hu P."/>
            <person name="Grant R.A."/>
            <person name="Boekhout T."/>
            <person name="Kuramae E.E."/>
            <person name="Kronstad J.W."/>
            <person name="Deangelis Y.M."/>
            <person name="Reeder N.L."/>
            <person name="Johnstone K.R."/>
            <person name="Leland M."/>
            <person name="Fieno A.M."/>
            <person name="Begley W.M."/>
            <person name="Sun Y."/>
            <person name="Lacey M.P."/>
            <person name="Chaudhary T."/>
            <person name="Keough T."/>
            <person name="Chu L."/>
            <person name="Sears R."/>
            <person name="Yuan B."/>
            <person name="Dawson T.L.Jr."/>
        </authorList>
    </citation>
    <scope>NUCLEOTIDE SEQUENCE [LARGE SCALE GENOMIC DNA]</scope>
    <source>
        <strain evidence="6">ATCC MYA-4612 / CBS 7966</strain>
    </source>
</reference>
<dbReference type="SMART" id="SM00054">
    <property type="entry name" value="EFh"/>
    <property type="match status" value="3"/>
</dbReference>
<dbReference type="GO" id="GO:0005509">
    <property type="term" value="F:calcium ion binding"/>
    <property type="evidence" value="ECO:0007669"/>
    <property type="project" value="InterPro"/>
</dbReference>
<dbReference type="OrthoDB" id="26525at2759"/>
<dbReference type="RefSeq" id="XP_001732331.1">
    <property type="nucleotide sequence ID" value="XM_001732279.1"/>
</dbReference>
<dbReference type="FunCoup" id="A8PRQ7">
    <property type="interactions" value="72"/>
</dbReference>
<dbReference type="Proteomes" id="UP000008837">
    <property type="component" value="Unassembled WGS sequence"/>
</dbReference>
<dbReference type="GO" id="GO:0030474">
    <property type="term" value="P:spindle pole body duplication"/>
    <property type="evidence" value="ECO:0007669"/>
    <property type="project" value="UniProtKB-ARBA"/>
</dbReference>
<evidence type="ECO:0000313" key="5">
    <source>
        <dbReference type="EMBL" id="EDP45117.1"/>
    </source>
</evidence>
<keyword evidence="1" id="KW-0479">Metal-binding</keyword>
<keyword evidence="3" id="KW-0106">Calcium</keyword>
<gene>
    <name evidence="5" type="ORF">MGL_0106</name>
</gene>
<accession>A8PRQ7</accession>
<dbReference type="AlphaFoldDB" id="A8PRQ7"/>
<evidence type="ECO:0000256" key="2">
    <source>
        <dbReference type="ARBA" id="ARBA00022737"/>
    </source>
</evidence>
<sequence length="194" mass="22244">MSHLSRVRARRTPSFGGSQALSGISYSNARVPAPAIELSDDQRQEIREAFDLFDTDKDGAIDYHELKVAMRALGFDMKKAEVLDILRENDPKGSGLMDWPAFNRIMTERIAARDPREEILRAFALFDEDNTGKISLRNLKRVAKELGEDLDDEELYVVFRCTHTLRQAMIDEFDLDQDGEISEQEFLQIMMDEP</sequence>
<dbReference type="CDD" id="cd00051">
    <property type="entry name" value="EFh"/>
    <property type="match status" value="2"/>
</dbReference>
<dbReference type="KEGG" id="mgl:MGL_0106"/>
<dbReference type="SUPFAM" id="SSF47473">
    <property type="entry name" value="EF-hand"/>
    <property type="match status" value="1"/>
</dbReference>
<dbReference type="InParanoid" id="A8PRQ7"/>
<protein>
    <recommendedName>
        <fullName evidence="4">EF-hand domain-containing protein</fullName>
    </recommendedName>
</protein>
<keyword evidence="2" id="KW-0677">Repeat</keyword>
<dbReference type="InterPro" id="IPR018247">
    <property type="entry name" value="EF_Hand_1_Ca_BS"/>
</dbReference>
<dbReference type="EMBL" id="AAYY01000001">
    <property type="protein sequence ID" value="EDP45117.1"/>
    <property type="molecule type" value="Genomic_DNA"/>
</dbReference>
<name>A8PRQ7_MALGO</name>
<dbReference type="GO" id="GO:0005825">
    <property type="term" value="C:half bridge of spindle pole body"/>
    <property type="evidence" value="ECO:0007669"/>
    <property type="project" value="UniProtKB-ARBA"/>
</dbReference>
<dbReference type="InterPro" id="IPR011992">
    <property type="entry name" value="EF-hand-dom_pair"/>
</dbReference>
<dbReference type="STRING" id="425265.A8PRQ7"/>
<dbReference type="InterPro" id="IPR002048">
    <property type="entry name" value="EF_hand_dom"/>
</dbReference>
<dbReference type="PROSITE" id="PS00018">
    <property type="entry name" value="EF_HAND_1"/>
    <property type="match status" value="2"/>
</dbReference>
<comment type="caution">
    <text evidence="5">The sequence shown here is derived from an EMBL/GenBank/DDBJ whole genome shotgun (WGS) entry which is preliminary data.</text>
</comment>
<feature type="domain" description="EF-hand" evidence="4">
    <location>
        <begin position="167"/>
        <end position="194"/>
    </location>
</feature>
<dbReference type="FunFam" id="1.10.238.10:FF:000077">
    <property type="entry name" value="Centrin 1"/>
    <property type="match status" value="1"/>
</dbReference>
<keyword evidence="6" id="KW-1185">Reference proteome</keyword>
<dbReference type="Gene3D" id="1.10.238.10">
    <property type="entry name" value="EF-hand"/>
    <property type="match status" value="2"/>
</dbReference>
<evidence type="ECO:0000313" key="6">
    <source>
        <dbReference type="Proteomes" id="UP000008837"/>
    </source>
</evidence>